<dbReference type="RefSeq" id="WP_113659243.1">
    <property type="nucleotide sequence ID" value="NZ_KZ845667.1"/>
</dbReference>
<proteinExistence type="inferred from homology"/>
<evidence type="ECO:0000256" key="4">
    <source>
        <dbReference type="ARBA" id="ARBA00022692"/>
    </source>
</evidence>
<keyword evidence="3" id="KW-1003">Cell membrane</keyword>
<dbReference type="OrthoDB" id="9778331at2"/>
<dbReference type="Proteomes" id="UP000251213">
    <property type="component" value="Unassembled WGS sequence"/>
</dbReference>
<gene>
    <name evidence="9" type="ORF">DL897_11260</name>
</gene>
<comment type="similarity">
    <text evidence="2">Belongs to the UPF0702 family.</text>
</comment>
<evidence type="ECO:0000256" key="5">
    <source>
        <dbReference type="ARBA" id="ARBA00022989"/>
    </source>
</evidence>
<feature type="transmembrane region" description="Helical" evidence="7">
    <location>
        <begin position="59"/>
        <end position="79"/>
    </location>
</feature>
<comment type="subcellular location">
    <subcellularLocation>
        <location evidence="1">Cell membrane</location>
        <topology evidence="1">Multi-pass membrane protein</topology>
    </subcellularLocation>
</comment>
<dbReference type="Gene3D" id="3.30.240.20">
    <property type="entry name" value="bsu07140 like domains"/>
    <property type="match status" value="2"/>
</dbReference>
<evidence type="ECO:0000256" key="7">
    <source>
        <dbReference type="SAM" id="Phobius"/>
    </source>
</evidence>
<reference evidence="9 10" key="2">
    <citation type="submission" date="2018-06" db="EMBL/GenBank/DDBJ databases">
        <authorList>
            <person name="Zhirakovskaya E."/>
        </authorList>
    </citation>
    <scope>NUCLEOTIDE SEQUENCE [LARGE SCALE GENOMIC DNA]</scope>
    <source>
        <strain evidence="9 10">FBKL4.011</strain>
    </source>
</reference>
<name>A0A364K4F5_9BACL</name>
<feature type="transmembrane region" description="Helical" evidence="7">
    <location>
        <begin position="33"/>
        <end position="53"/>
    </location>
</feature>
<dbReference type="InterPro" id="IPR023090">
    <property type="entry name" value="UPF0702_alpha/beta_dom_sf"/>
</dbReference>
<accession>A0A364K4F5</accession>
<dbReference type="InterPro" id="IPR007353">
    <property type="entry name" value="DUF421"/>
</dbReference>
<dbReference type="PANTHER" id="PTHR34582">
    <property type="entry name" value="UPF0702 TRANSMEMBRANE PROTEIN YCAP"/>
    <property type="match status" value="1"/>
</dbReference>
<protein>
    <recommendedName>
        <fullName evidence="8">YetF C-terminal domain-containing protein</fullName>
    </recommendedName>
</protein>
<dbReference type="AlphaFoldDB" id="A0A364K4F5"/>
<dbReference type="Pfam" id="PF04239">
    <property type="entry name" value="DUF421"/>
    <property type="match status" value="1"/>
</dbReference>
<evidence type="ECO:0000313" key="10">
    <source>
        <dbReference type="Proteomes" id="UP000251213"/>
    </source>
</evidence>
<evidence type="ECO:0000256" key="1">
    <source>
        <dbReference type="ARBA" id="ARBA00004651"/>
    </source>
</evidence>
<dbReference type="Pfam" id="PF07870">
    <property type="entry name" value="DUF1657"/>
    <property type="match status" value="1"/>
</dbReference>
<evidence type="ECO:0000256" key="2">
    <source>
        <dbReference type="ARBA" id="ARBA00006448"/>
    </source>
</evidence>
<evidence type="ECO:0000256" key="3">
    <source>
        <dbReference type="ARBA" id="ARBA00022475"/>
    </source>
</evidence>
<feature type="domain" description="YetF C-terminal" evidence="8">
    <location>
        <begin position="82"/>
        <end position="214"/>
    </location>
</feature>
<keyword evidence="4 7" id="KW-0812">Transmembrane</keyword>
<evidence type="ECO:0000259" key="8">
    <source>
        <dbReference type="Pfam" id="PF04239"/>
    </source>
</evidence>
<organism evidence="9 10">
    <name type="scientific">Thermoflavimicrobium daqui</name>
    <dbReference type="NCBI Taxonomy" id="2137476"/>
    <lineage>
        <taxon>Bacteria</taxon>
        <taxon>Bacillati</taxon>
        <taxon>Bacillota</taxon>
        <taxon>Bacilli</taxon>
        <taxon>Bacillales</taxon>
        <taxon>Thermoactinomycetaceae</taxon>
        <taxon>Thermoflavimicrobium</taxon>
    </lineage>
</organism>
<keyword evidence="5 7" id="KW-1133">Transmembrane helix</keyword>
<feature type="transmembrane region" description="Helical" evidence="7">
    <location>
        <begin position="7"/>
        <end position="26"/>
    </location>
</feature>
<comment type="caution">
    <text evidence="9">The sequence shown here is derived from an EMBL/GenBank/DDBJ whole genome shotgun (WGS) entry which is preliminary data.</text>
</comment>
<reference evidence="9 10" key="1">
    <citation type="submission" date="2018-06" db="EMBL/GenBank/DDBJ databases">
        <title>Thermoflavimicrobium daqus sp. nov., a thermophilic microbe isolated from Moutai-flavour Daqu.</title>
        <authorList>
            <person name="Wang X."/>
            <person name="Zhou H."/>
        </authorList>
    </citation>
    <scope>NUCLEOTIDE SEQUENCE [LARGE SCALE GENOMIC DNA]</scope>
    <source>
        <strain evidence="9 10">FBKL4.011</strain>
    </source>
</reference>
<evidence type="ECO:0000313" key="9">
    <source>
        <dbReference type="EMBL" id="RAL24250.1"/>
    </source>
</evidence>
<dbReference type="GO" id="GO:0005886">
    <property type="term" value="C:plasma membrane"/>
    <property type="evidence" value="ECO:0007669"/>
    <property type="project" value="UniProtKB-SubCell"/>
</dbReference>
<dbReference type="EMBL" id="QJKK01000005">
    <property type="protein sequence ID" value="RAL24250.1"/>
    <property type="molecule type" value="Genomic_DNA"/>
</dbReference>
<dbReference type="PANTHER" id="PTHR34582:SF7">
    <property type="entry name" value="UPF0702 TRANSMEMBRANE PROTEIN YDFS"/>
    <property type="match status" value="1"/>
</dbReference>
<sequence>MPDWLEIAIRTLVAVIALFIATKILGKRQVSQLSFFEYITGITIGNLIAYTSLELQTSWYLGIISLIVWVSIALGIEFLQLKSKTARTFIDGKTTVLIQQGKILEENLKKERLTTDELLEQLRKKNVFLVSDVEFALIEPSGDFNILLKKENQPLTPKHLGIEVGPTQDPQAVIMDGNILDEPLSHLGLNRHWLKTELEKLGVTLENVFLGQVDSYGQLYVDLYNDQIQVAQPQEKALLLATLKKCEADLEMYSLSTNNPNAKAMYATCSEQLQDVIREVKPLLNR</sequence>
<keyword evidence="6 7" id="KW-0472">Membrane</keyword>
<dbReference type="InterPro" id="IPR012452">
    <property type="entry name" value="DUF1657"/>
</dbReference>
<keyword evidence="10" id="KW-1185">Reference proteome</keyword>
<evidence type="ECO:0000256" key="6">
    <source>
        <dbReference type="ARBA" id="ARBA00023136"/>
    </source>
</evidence>